<sequence length="398" mass="42086">MEANANTSGALPPTVPHRPEPAGRGLGRRALFAGGAGAAVVATLATPARAEPTTVREGALSLRDPRVGCLLDGSDEAAKVEVALKLLPKEGGEIFQPVGRLGLGSEVTFPTSLTWTGENIGAAIIQPAPGYTGRLVSSGIYNQISNVHFYGKRTSGVLLTIRAPRSTFHHLHFSNSGSHAIEFVGTAEATSAHANKITDINVEDCVGIGIFVNAWAYDNEFLNVWIGECATGLRLHDGACFFDNLHVWGCVGNGVELRNNGHRNTFQNVYLESNGTGGTGNGVDLWQVWGNQFIGGRLWRNASNGIGVFSSGRTRIMGLEIHENGESGIRGGDSGLCQVIGNQIYSDSTTTRRQDRPIVTVGTSDNWIISNNVMRAFDHAAGGASLVGGKNVVTGNIE</sequence>
<feature type="domain" description="Right handed beta helix" evidence="2">
    <location>
        <begin position="237"/>
        <end position="393"/>
    </location>
</feature>
<proteinExistence type="predicted"/>
<dbReference type="InterPro" id="IPR011050">
    <property type="entry name" value="Pectin_lyase_fold/virulence"/>
</dbReference>
<evidence type="ECO:0000313" key="4">
    <source>
        <dbReference type="Proteomes" id="UP001602287"/>
    </source>
</evidence>
<dbReference type="SUPFAM" id="SSF51126">
    <property type="entry name" value="Pectin lyase-like"/>
    <property type="match status" value="2"/>
</dbReference>
<dbReference type="Proteomes" id="UP001602287">
    <property type="component" value="Unassembled WGS sequence"/>
</dbReference>
<dbReference type="PROSITE" id="PS51318">
    <property type="entry name" value="TAT"/>
    <property type="match status" value="1"/>
</dbReference>
<evidence type="ECO:0000259" key="2">
    <source>
        <dbReference type="Pfam" id="PF13229"/>
    </source>
</evidence>
<protein>
    <submittedName>
        <fullName evidence="3">Right-handed parallel beta-helix repeat-containing protein</fullName>
    </submittedName>
</protein>
<accession>A0ABW6VXG5</accession>
<dbReference type="SMART" id="SM00710">
    <property type="entry name" value="PbH1"/>
    <property type="match status" value="8"/>
</dbReference>
<dbReference type="Gene3D" id="2.160.20.10">
    <property type="entry name" value="Single-stranded right-handed beta-helix, Pectin lyase-like"/>
    <property type="match status" value="1"/>
</dbReference>
<keyword evidence="4" id="KW-1185">Reference proteome</keyword>
<evidence type="ECO:0000256" key="1">
    <source>
        <dbReference type="SAM" id="MobiDB-lite"/>
    </source>
</evidence>
<feature type="region of interest" description="Disordered" evidence="1">
    <location>
        <begin position="1"/>
        <end position="27"/>
    </location>
</feature>
<gene>
    <name evidence="3" type="ORF">ACFY3B_18430</name>
</gene>
<organism evidence="3 4">
    <name type="scientific">Micromonospora parva</name>
    <dbReference type="NCBI Taxonomy" id="1464048"/>
    <lineage>
        <taxon>Bacteria</taxon>
        <taxon>Bacillati</taxon>
        <taxon>Actinomycetota</taxon>
        <taxon>Actinomycetes</taxon>
        <taxon>Micromonosporales</taxon>
        <taxon>Micromonosporaceae</taxon>
        <taxon>Micromonospora</taxon>
    </lineage>
</organism>
<dbReference type="EMBL" id="JBIAZM010000006">
    <property type="protein sequence ID" value="MFF5201577.1"/>
    <property type="molecule type" value="Genomic_DNA"/>
</dbReference>
<dbReference type="InterPro" id="IPR012334">
    <property type="entry name" value="Pectin_lyas_fold"/>
</dbReference>
<name>A0ABW6VXG5_9ACTN</name>
<dbReference type="RefSeq" id="WP_030337876.1">
    <property type="nucleotide sequence ID" value="NZ_JBIAZM010000006.1"/>
</dbReference>
<dbReference type="Pfam" id="PF13229">
    <property type="entry name" value="Beta_helix"/>
    <property type="match status" value="1"/>
</dbReference>
<evidence type="ECO:0000313" key="3">
    <source>
        <dbReference type="EMBL" id="MFF5201577.1"/>
    </source>
</evidence>
<reference evidence="3 4" key="1">
    <citation type="submission" date="2024-10" db="EMBL/GenBank/DDBJ databases">
        <title>The Natural Products Discovery Center: Release of the First 8490 Sequenced Strains for Exploring Actinobacteria Biosynthetic Diversity.</title>
        <authorList>
            <person name="Kalkreuter E."/>
            <person name="Kautsar S.A."/>
            <person name="Yang D."/>
            <person name="Bader C.D."/>
            <person name="Teijaro C.N."/>
            <person name="Fluegel L."/>
            <person name="Davis C.M."/>
            <person name="Simpson J.R."/>
            <person name="Lauterbach L."/>
            <person name="Steele A.D."/>
            <person name="Gui C."/>
            <person name="Meng S."/>
            <person name="Li G."/>
            <person name="Viehrig K."/>
            <person name="Ye F."/>
            <person name="Su P."/>
            <person name="Kiefer A.F."/>
            <person name="Nichols A."/>
            <person name="Cepeda A.J."/>
            <person name="Yan W."/>
            <person name="Fan B."/>
            <person name="Jiang Y."/>
            <person name="Adhikari A."/>
            <person name="Zheng C.-J."/>
            <person name="Schuster L."/>
            <person name="Cowan T.M."/>
            <person name="Smanski M.J."/>
            <person name="Chevrette M.G."/>
            <person name="De Carvalho L.P.S."/>
            <person name="Shen B."/>
        </authorList>
    </citation>
    <scope>NUCLEOTIDE SEQUENCE [LARGE SCALE GENOMIC DNA]</scope>
    <source>
        <strain evidence="3 4">NPDC000140</strain>
    </source>
</reference>
<comment type="caution">
    <text evidence="3">The sequence shown here is derived from an EMBL/GenBank/DDBJ whole genome shotgun (WGS) entry which is preliminary data.</text>
</comment>
<dbReference type="InterPro" id="IPR006311">
    <property type="entry name" value="TAT_signal"/>
</dbReference>
<dbReference type="InterPro" id="IPR039448">
    <property type="entry name" value="Beta_helix"/>
</dbReference>
<dbReference type="InterPro" id="IPR006626">
    <property type="entry name" value="PbH1"/>
</dbReference>